<evidence type="ECO:0000256" key="3">
    <source>
        <dbReference type="SAM" id="MobiDB-lite"/>
    </source>
</evidence>
<feature type="compositionally biased region" description="Polar residues" evidence="3">
    <location>
        <begin position="194"/>
        <end position="203"/>
    </location>
</feature>
<dbReference type="PANTHER" id="PTHR46910:SF5">
    <property type="entry name" value="ZN(II)2CYS6 TRANSCRIPTION FACTOR (EUROFUNG)"/>
    <property type="match status" value="1"/>
</dbReference>
<feature type="domain" description="Zn(2)-C6 fungal-type" evidence="4">
    <location>
        <begin position="22"/>
        <end position="51"/>
    </location>
</feature>
<dbReference type="PROSITE" id="PS00463">
    <property type="entry name" value="ZN2_CY6_FUNGAL_1"/>
    <property type="match status" value="1"/>
</dbReference>
<dbReference type="Pfam" id="PF04082">
    <property type="entry name" value="Fungal_trans"/>
    <property type="match status" value="1"/>
</dbReference>
<dbReference type="OrthoDB" id="103819at2759"/>
<dbReference type="InterPro" id="IPR007219">
    <property type="entry name" value="XnlR_reg_dom"/>
</dbReference>
<dbReference type="SUPFAM" id="SSF57701">
    <property type="entry name" value="Zn2/Cys6 DNA-binding domain"/>
    <property type="match status" value="1"/>
</dbReference>
<accession>A0A3M2SFZ1</accession>
<organism evidence="5 6">
    <name type="scientific">Fusarium kuroshium</name>
    <dbReference type="NCBI Taxonomy" id="2010991"/>
    <lineage>
        <taxon>Eukaryota</taxon>
        <taxon>Fungi</taxon>
        <taxon>Dikarya</taxon>
        <taxon>Ascomycota</taxon>
        <taxon>Pezizomycotina</taxon>
        <taxon>Sordariomycetes</taxon>
        <taxon>Hypocreomycetidae</taxon>
        <taxon>Hypocreales</taxon>
        <taxon>Nectriaceae</taxon>
        <taxon>Fusarium</taxon>
        <taxon>Fusarium solani species complex</taxon>
    </lineage>
</organism>
<dbReference type="EMBL" id="NKUJ01000046">
    <property type="protein sequence ID" value="RMJ16489.1"/>
    <property type="molecule type" value="Genomic_DNA"/>
</dbReference>
<feature type="region of interest" description="Disordered" evidence="3">
    <location>
        <begin position="184"/>
        <end position="203"/>
    </location>
</feature>
<evidence type="ECO:0000313" key="6">
    <source>
        <dbReference type="Proteomes" id="UP000277212"/>
    </source>
</evidence>
<keyword evidence="1" id="KW-0479">Metal-binding</keyword>
<protein>
    <recommendedName>
        <fullName evidence="4">Zn(2)-C6 fungal-type domain-containing protein</fullName>
    </recommendedName>
</protein>
<dbReference type="CDD" id="cd00067">
    <property type="entry name" value="GAL4"/>
    <property type="match status" value="1"/>
</dbReference>
<dbReference type="GO" id="GO:0000981">
    <property type="term" value="F:DNA-binding transcription factor activity, RNA polymerase II-specific"/>
    <property type="evidence" value="ECO:0007669"/>
    <property type="project" value="InterPro"/>
</dbReference>
<keyword evidence="2" id="KW-0539">Nucleus</keyword>
<sequence length="670" mass="74715">MEIRGNPADGKPNGRPAITRRSCDQCRSRKVGCDRGSPCSNCVSARVQCTHSAVASKPATGKQRVLISTQYERKIDNIAQDIDDIKLLLRELNIPGQQTATQAQQHIPQVASDGRDRPPTVNITSSAPATIPQWDHSSQVIDFIRAVIEDRSGMSRDDPWPDSESSRVISSLGNLLDALENPGITRNPHPDASITANPQASTSMPPLESVVGILRWTKVHQNSHRLSWICKVLPFDKFEEICRKVYFAVDDYTKAEFIIANSFLSYVFAEHAVIRGDAMSREYCDLCRSNLGNAVSRLPLFLPASMEMIAALTLGALHSVEDSKASRAWTLLSNALSLCQTLGYHRLGNSRGGTGADQNTQKQLFWAVFGYESGLSLRLGRSSGIRDTDIATPIDPKEPHFIKVARVQRQVYDRLYSPASLSAGAEDRYQACQTLSREMRATIEETRLELSEATSKAETGAFEADPMRLIYLQCDFVCQSSLLALILKAIPPGQHTDMPENYVEVSRRTLDMHERCMEGMRHCKDPLLVRKYVNWALLNTPFVPFSILFTHAIEKLDMDDFARLERFAGSLKLEAADTEPLTHPHRLYELLCKAGRLYIGSNTLASQLDDTLDPNVLATLASAENMGIMPETGMAMQGPDYYGDYMLDLGGWYHDNQQLMSLLDEDFMFE</sequence>
<dbReference type="InterPro" id="IPR001138">
    <property type="entry name" value="Zn2Cys6_DnaBD"/>
</dbReference>
<dbReference type="Gene3D" id="4.10.240.10">
    <property type="entry name" value="Zn(2)-C6 fungal-type DNA-binding domain"/>
    <property type="match status" value="1"/>
</dbReference>
<dbReference type="GO" id="GO:0008270">
    <property type="term" value="F:zinc ion binding"/>
    <property type="evidence" value="ECO:0007669"/>
    <property type="project" value="InterPro"/>
</dbReference>
<dbReference type="InterPro" id="IPR050987">
    <property type="entry name" value="AtrR-like"/>
</dbReference>
<evidence type="ECO:0000256" key="2">
    <source>
        <dbReference type="ARBA" id="ARBA00023242"/>
    </source>
</evidence>
<dbReference type="Pfam" id="PF00172">
    <property type="entry name" value="Zn_clus"/>
    <property type="match status" value="1"/>
</dbReference>
<comment type="caution">
    <text evidence="5">The sequence shown here is derived from an EMBL/GenBank/DDBJ whole genome shotgun (WGS) entry which is preliminary data.</text>
</comment>
<dbReference type="GO" id="GO:0006351">
    <property type="term" value="P:DNA-templated transcription"/>
    <property type="evidence" value="ECO:0007669"/>
    <property type="project" value="InterPro"/>
</dbReference>
<dbReference type="Proteomes" id="UP000277212">
    <property type="component" value="Unassembled WGS sequence"/>
</dbReference>
<reference evidence="5 6" key="1">
    <citation type="submission" date="2017-06" db="EMBL/GenBank/DDBJ databases">
        <title>Comparative genomic analysis of Ambrosia Fusariam Clade fungi.</title>
        <authorList>
            <person name="Stajich J.E."/>
            <person name="Carrillo J."/>
            <person name="Kijimoto T."/>
            <person name="Eskalen A."/>
            <person name="O'Donnell K."/>
            <person name="Kasson M."/>
        </authorList>
    </citation>
    <scope>NUCLEOTIDE SEQUENCE [LARGE SCALE GENOMIC DNA]</scope>
    <source>
        <strain evidence="5">UCR3666</strain>
    </source>
</reference>
<evidence type="ECO:0000313" key="5">
    <source>
        <dbReference type="EMBL" id="RMJ16489.1"/>
    </source>
</evidence>
<dbReference type="SMART" id="SM00066">
    <property type="entry name" value="GAL4"/>
    <property type="match status" value="1"/>
</dbReference>
<dbReference type="PROSITE" id="PS50048">
    <property type="entry name" value="ZN2_CY6_FUNGAL_2"/>
    <property type="match status" value="1"/>
</dbReference>
<dbReference type="GO" id="GO:0003677">
    <property type="term" value="F:DNA binding"/>
    <property type="evidence" value="ECO:0007669"/>
    <property type="project" value="InterPro"/>
</dbReference>
<dbReference type="InterPro" id="IPR036864">
    <property type="entry name" value="Zn2-C6_fun-type_DNA-bd_sf"/>
</dbReference>
<proteinExistence type="predicted"/>
<gene>
    <name evidence="5" type="ORF">CDV36_003785</name>
</gene>
<name>A0A3M2SFZ1_9HYPO</name>
<evidence type="ECO:0000256" key="1">
    <source>
        <dbReference type="ARBA" id="ARBA00022723"/>
    </source>
</evidence>
<dbReference type="AlphaFoldDB" id="A0A3M2SFZ1"/>
<dbReference type="CDD" id="cd12148">
    <property type="entry name" value="fungal_TF_MHR"/>
    <property type="match status" value="1"/>
</dbReference>
<dbReference type="PANTHER" id="PTHR46910">
    <property type="entry name" value="TRANSCRIPTION FACTOR PDR1"/>
    <property type="match status" value="1"/>
</dbReference>
<dbReference type="SMART" id="SM00906">
    <property type="entry name" value="Fungal_trans"/>
    <property type="match status" value="1"/>
</dbReference>
<evidence type="ECO:0000259" key="4">
    <source>
        <dbReference type="PROSITE" id="PS50048"/>
    </source>
</evidence>
<dbReference type="STRING" id="2010991.A0A3M2SFZ1"/>
<keyword evidence="6" id="KW-1185">Reference proteome</keyword>